<evidence type="ECO:0000256" key="2">
    <source>
        <dbReference type="ARBA" id="ARBA00001946"/>
    </source>
</evidence>
<dbReference type="GO" id="GO:0034432">
    <property type="term" value="F:bis(5'-adenosyl)-pentaphosphatase activity"/>
    <property type="evidence" value="ECO:0007669"/>
    <property type="project" value="TreeGrafter"/>
</dbReference>
<reference evidence="6 7" key="1">
    <citation type="submission" date="2014-07" db="EMBL/GenBank/DDBJ databases">
        <title>Tepidicaulis marinum gen. nov., sp. nov., a novel marine bacterium denitrifying nitrate to nitrous oxide strictly under microaerobic conditions.</title>
        <authorList>
            <person name="Takeuchi M."/>
            <person name="Yamagishi T."/>
            <person name="Kamagata Y."/>
            <person name="Oshima K."/>
            <person name="Hattori M."/>
            <person name="Katayama T."/>
            <person name="Hanada S."/>
            <person name="Tamaki H."/>
            <person name="Marumo K."/>
            <person name="Maeda H."/>
            <person name="Nedachi M."/>
            <person name="Iwasaki W."/>
            <person name="Suwa Y."/>
            <person name="Sakata S."/>
        </authorList>
    </citation>
    <scope>NUCLEOTIDE SEQUENCE [LARGE SCALE GENOMIC DNA]</scope>
    <source>
        <strain evidence="6 7">MA2</strain>
    </source>
</reference>
<dbReference type="EC" id="3.6.1.-" evidence="4"/>
<dbReference type="SUPFAM" id="SSF55811">
    <property type="entry name" value="Nudix"/>
    <property type="match status" value="1"/>
</dbReference>
<dbReference type="Proteomes" id="UP000028702">
    <property type="component" value="Unassembled WGS sequence"/>
</dbReference>
<evidence type="ECO:0000256" key="4">
    <source>
        <dbReference type="HAMAP-Rule" id="MF_00298"/>
    </source>
</evidence>
<keyword evidence="7" id="KW-1185">Reference proteome</keyword>
<dbReference type="Gene3D" id="3.90.79.10">
    <property type="entry name" value="Nucleoside Triphosphate Pyrophosphohydrolase"/>
    <property type="match status" value="1"/>
</dbReference>
<dbReference type="GO" id="GO:0019693">
    <property type="term" value="P:ribose phosphate metabolic process"/>
    <property type="evidence" value="ECO:0007669"/>
    <property type="project" value="TreeGrafter"/>
</dbReference>
<dbReference type="RefSeq" id="WP_045443338.1">
    <property type="nucleotide sequence ID" value="NZ_BBIO01000003.1"/>
</dbReference>
<dbReference type="PROSITE" id="PS51462">
    <property type="entry name" value="NUDIX"/>
    <property type="match status" value="1"/>
</dbReference>
<sequence>MSPALADTLPYRPCVGVMLLNKQGKVWIGNRLAGEGLPAGNHWQMPQGGIDKGELPEHAAFRELQEETGTHKAKIIAEAREWFRYDLPPELIGKGLKGKFRGQEQKWFAMRFTGVDSDIDIMAHEEQEFSEWRWADIDELVDLIVPFKRPVYEQVVAEFRALTLAGA</sequence>
<feature type="domain" description="Nudix hydrolase" evidence="5">
    <location>
        <begin position="10"/>
        <end position="157"/>
    </location>
</feature>
<dbReference type="NCBIfam" id="NF001938">
    <property type="entry name" value="PRK00714.1-5"/>
    <property type="match status" value="1"/>
</dbReference>
<comment type="cofactor">
    <cofactor evidence="2">
        <name>Mg(2+)</name>
        <dbReference type="ChEBI" id="CHEBI:18420"/>
    </cofactor>
</comment>
<comment type="cofactor">
    <cofactor evidence="4">
        <name>a divalent metal cation</name>
        <dbReference type="ChEBI" id="CHEBI:60240"/>
    </cofactor>
</comment>
<dbReference type="eggNOG" id="COG1051">
    <property type="taxonomic scope" value="Bacteria"/>
</dbReference>
<dbReference type="PROSITE" id="PS00893">
    <property type="entry name" value="NUDIX_BOX"/>
    <property type="match status" value="1"/>
</dbReference>
<comment type="function">
    <text evidence="4">Accelerates the degradation of transcripts by removing pyrophosphate from the 5'-end of triphosphorylated RNA, leading to a more labile monophosphorylated state that can stimulate subsequent ribonuclease cleavage.</text>
</comment>
<dbReference type="InterPro" id="IPR020084">
    <property type="entry name" value="NUDIX_hydrolase_CS"/>
</dbReference>
<evidence type="ECO:0000313" key="7">
    <source>
        <dbReference type="Proteomes" id="UP000028702"/>
    </source>
</evidence>
<dbReference type="InterPro" id="IPR022927">
    <property type="entry name" value="RppH"/>
</dbReference>
<dbReference type="InterPro" id="IPR015797">
    <property type="entry name" value="NUDIX_hydrolase-like_dom_sf"/>
</dbReference>
<protein>
    <recommendedName>
        <fullName evidence="4">RNA pyrophosphohydrolase</fullName>
        <ecNumber evidence="4">3.6.1.-</ecNumber>
    </recommendedName>
    <alternativeName>
        <fullName evidence="4">(Di)nucleoside polyphosphate hydrolase</fullName>
    </alternativeName>
</protein>
<dbReference type="Pfam" id="PF00293">
    <property type="entry name" value="NUDIX"/>
    <property type="match status" value="1"/>
</dbReference>
<accession>A0A081B8E7</accession>
<dbReference type="PANTHER" id="PTHR11839:SF22">
    <property type="entry name" value="NUDIX HYDROLASE 26, CHLOROPLASTIC"/>
    <property type="match status" value="1"/>
</dbReference>
<dbReference type="GO" id="GO:0006753">
    <property type="term" value="P:nucleoside phosphate metabolic process"/>
    <property type="evidence" value="ECO:0007669"/>
    <property type="project" value="TreeGrafter"/>
</dbReference>
<dbReference type="CDD" id="cd03671">
    <property type="entry name" value="NUDIX_Ap4A_hydrolase_plant_like"/>
    <property type="match status" value="1"/>
</dbReference>
<comment type="caution">
    <text evidence="6">The sequence shown here is derived from an EMBL/GenBank/DDBJ whole genome shotgun (WGS) entry which is preliminary data.</text>
</comment>
<dbReference type="STRING" id="1333998.M2A_0814"/>
<dbReference type="HAMAP" id="MF_00298">
    <property type="entry name" value="Nudix_RppH"/>
    <property type="match status" value="1"/>
</dbReference>
<dbReference type="PRINTS" id="PR00502">
    <property type="entry name" value="NUDIXFAMILY"/>
</dbReference>
<gene>
    <name evidence="4" type="primary">rppH</name>
    <name evidence="4" type="synonym">nudH</name>
    <name evidence="6" type="ORF">M2A_0814</name>
</gene>
<evidence type="ECO:0000313" key="6">
    <source>
        <dbReference type="EMBL" id="GAK44315.1"/>
    </source>
</evidence>
<organism evidence="6 7">
    <name type="scientific">Tepidicaulis marinus</name>
    <dbReference type="NCBI Taxonomy" id="1333998"/>
    <lineage>
        <taxon>Bacteria</taxon>
        <taxon>Pseudomonadati</taxon>
        <taxon>Pseudomonadota</taxon>
        <taxon>Alphaproteobacteria</taxon>
        <taxon>Hyphomicrobiales</taxon>
        <taxon>Parvibaculaceae</taxon>
        <taxon>Tepidicaulis</taxon>
    </lineage>
</organism>
<keyword evidence="3 4" id="KW-0378">Hydrolase</keyword>
<proteinExistence type="inferred from homology"/>
<dbReference type="GO" id="GO:0008893">
    <property type="term" value="F:guanosine-3',5'-bis(diphosphate) 3'-diphosphatase activity"/>
    <property type="evidence" value="ECO:0007669"/>
    <property type="project" value="TreeGrafter"/>
</dbReference>
<evidence type="ECO:0000256" key="1">
    <source>
        <dbReference type="ARBA" id="ARBA00001936"/>
    </source>
</evidence>
<dbReference type="InterPro" id="IPR000086">
    <property type="entry name" value="NUDIX_hydrolase_dom"/>
</dbReference>
<evidence type="ECO:0000256" key="3">
    <source>
        <dbReference type="ARBA" id="ARBA00022801"/>
    </source>
</evidence>
<dbReference type="NCBIfam" id="NF001936">
    <property type="entry name" value="PRK00714.1-3"/>
    <property type="match status" value="1"/>
</dbReference>
<name>A0A081B8E7_9HYPH</name>
<dbReference type="EMBL" id="BBIO01000003">
    <property type="protein sequence ID" value="GAK44315.1"/>
    <property type="molecule type" value="Genomic_DNA"/>
</dbReference>
<comment type="cofactor">
    <cofactor evidence="1">
        <name>Mn(2+)</name>
        <dbReference type="ChEBI" id="CHEBI:29035"/>
    </cofactor>
</comment>
<dbReference type="PANTHER" id="PTHR11839">
    <property type="entry name" value="UDP/ADP-SUGAR PYROPHOSPHATASE"/>
    <property type="match status" value="1"/>
</dbReference>
<comment type="similarity">
    <text evidence="4">Belongs to the Nudix hydrolase family. RppH subfamily.</text>
</comment>
<evidence type="ECO:0000259" key="5">
    <source>
        <dbReference type="PROSITE" id="PS51462"/>
    </source>
</evidence>
<feature type="short sequence motif" description="Nudix box" evidence="4">
    <location>
        <begin position="48"/>
        <end position="69"/>
    </location>
</feature>
<dbReference type="InterPro" id="IPR020476">
    <property type="entry name" value="Nudix_hydrolase"/>
</dbReference>
<dbReference type="AlphaFoldDB" id="A0A081B8E7"/>